<dbReference type="PANTHER" id="PTHR35186:SF4">
    <property type="entry name" value="PRION-INHIBITION AND PROPAGATION HELO DOMAIN-CONTAINING PROTEIN"/>
    <property type="match status" value="1"/>
</dbReference>
<proteinExistence type="predicted"/>
<evidence type="ECO:0000256" key="1">
    <source>
        <dbReference type="SAM" id="MobiDB-lite"/>
    </source>
</evidence>
<evidence type="ECO:0000313" key="3">
    <source>
        <dbReference type="EMBL" id="RPA73297.1"/>
    </source>
</evidence>
<gene>
    <name evidence="3" type="ORF">BJ508DRAFT_419098</name>
</gene>
<feature type="domain" description="DUF7580" evidence="2">
    <location>
        <begin position="405"/>
        <end position="670"/>
    </location>
</feature>
<dbReference type="EMBL" id="ML119826">
    <property type="protein sequence ID" value="RPA73297.1"/>
    <property type="molecule type" value="Genomic_DNA"/>
</dbReference>
<dbReference type="InterPro" id="IPR056002">
    <property type="entry name" value="DUF7580"/>
</dbReference>
<dbReference type="OrthoDB" id="20872at2759"/>
<evidence type="ECO:0000259" key="2">
    <source>
        <dbReference type="Pfam" id="PF24476"/>
    </source>
</evidence>
<reference evidence="3 4" key="1">
    <citation type="journal article" date="2018" name="Nat. Ecol. Evol.">
        <title>Pezizomycetes genomes reveal the molecular basis of ectomycorrhizal truffle lifestyle.</title>
        <authorList>
            <person name="Murat C."/>
            <person name="Payen T."/>
            <person name="Noel B."/>
            <person name="Kuo A."/>
            <person name="Morin E."/>
            <person name="Chen J."/>
            <person name="Kohler A."/>
            <person name="Krizsan K."/>
            <person name="Balestrini R."/>
            <person name="Da Silva C."/>
            <person name="Montanini B."/>
            <person name="Hainaut M."/>
            <person name="Levati E."/>
            <person name="Barry K.W."/>
            <person name="Belfiori B."/>
            <person name="Cichocki N."/>
            <person name="Clum A."/>
            <person name="Dockter R.B."/>
            <person name="Fauchery L."/>
            <person name="Guy J."/>
            <person name="Iotti M."/>
            <person name="Le Tacon F."/>
            <person name="Lindquist E.A."/>
            <person name="Lipzen A."/>
            <person name="Malagnac F."/>
            <person name="Mello A."/>
            <person name="Molinier V."/>
            <person name="Miyauchi S."/>
            <person name="Poulain J."/>
            <person name="Riccioni C."/>
            <person name="Rubini A."/>
            <person name="Sitrit Y."/>
            <person name="Splivallo R."/>
            <person name="Traeger S."/>
            <person name="Wang M."/>
            <person name="Zifcakova L."/>
            <person name="Wipf D."/>
            <person name="Zambonelli A."/>
            <person name="Paolocci F."/>
            <person name="Nowrousian M."/>
            <person name="Ottonello S."/>
            <person name="Baldrian P."/>
            <person name="Spatafora J.W."/>
            <person name="Henrissat B."/>
            <person name="Nagy L.G."/>
            <person name="Aury J.M."/>
            <person name="Wincker P."/>
            <person name="Grigoriev I.V."/>
            <person name="Bonfante P."/>
            <person name="Martin F.M."/>
        </authorList>
    </citation>
    <scope>NUCLEOTIDE SEQUENCE [LARGE SCALE GENOMIC DNA]</scope>
    <source>
        <strain evidence="3 4">RN42</strain>
    </source>
</reference>
<dbReference type="Proteomes" id="UP000275078">
    <property type="component" value="Unassembled WGS sequence"/>
</dbReference>
<dbReference type="STRING" id="1160509.A0A3N4HIY1"/>
<protein>
    <recommendedName>
        <fullName evidence="2">DUF7580 domain-containing protein</fullName>
    </recommendedName>
</protein>
<dbReference type="PANTHER" id="PTHR35186">
    <property type="entry name" value="ANK_REP_REGION DOMAIN-CONTAINING PROTEIN"/>
    <property type="match status" value="1"/>
</dbReference>
<organism evidence="3 4">
    <name type="scientific">Ascobolus immersus RN42</name>
    <dbReference type="NCBI Taxonomy" id="1160509"/>
    <lineage>
        <taxon>Eukaryota</taxon>
        <taxon>Fungi</taxon>
        <taxon>Dikarya</taxon>
        <taxon>Ascomycota</taxon>
        <taxon>Pezizomycotina</taxon>
        <taxon>Pezizomycetes</taxon>
        <taxon>Pezizales</taxon>
        <taxon>Ascobolaceae</taxon>
        <taxon>Ascobolus</taxon>
    </lineage>
</organism>
<evidence type="ECO:0000313" key="4">
    <source>
        <dbReference type="Proteomes" id="UP000275078"/>
    </source>
</evidence>
<feature type="region of interest" description="Disordered" evidence="1">
    <location>
        <begin position="310"/>
        <end position="340"/>
    </location>
</feature>
<name>A0A3N4HIY1_ASCIM</name>
<accession>A0A3N4HIY1</accession>
<keyword evidence="4" id="KW-1185">Reference proteome</keyword>
<dbReference type="Pfam" id="PF24476">
    <property type="entry name" value="DUF7580"/>
    <property type="match status" value="1"/>
</dbReference>
<sequence>MEPAGLALGALAVVGSTISAYRTCSAIFQRPQCHIRELKRYADILYTEEEIFVMECTKILAFIPTLNQELAAEMIADPDHSLWSDEEVKDSWEKHCKPYGRPIQMSLDTLLKMKKKMDGVWERIKEDSESSKNSGRFKLCKSKTFWRFGGKEEMDQLVESITRENVRLTRLREQHQSLDAPRKELDKPKIILPDPKFRKLSKISDISKALYDGMASAVKCPCHLVHLQLQDIFDSDPQPITRNATSGSAIGLTSSYNDNIDGTRFRMVISHEDEKKNDCVSDLTDCNCTSILVTSEFYSVEEANKRMGISTGKRKAPGSPTGSKRVRFRSPSPVPGKTPSFTEKRTEILLESACNKSGSSERVTVALGITSNGRKRAHDTIDVPPGKRLRVSLEDIEDPEPTVSRQSSADLSSIDDICSLMSKLESGSAPSKCLGYISSNPTSSSSNTSLVYRHSVYRDIPSEPLRAARTSLASILDPASGKQIYPSEMYNMAHLLTRSLICLGSTPNTWFIDGWGSREINFFLDGQVRKSGQQLNTLKPFIMPRFPTQTGSHPTVPSKSQCLARDSQLFSLAVVLIELAFGRPLAAISVPGVEYSESSEDADACYRHAKAILDHQLVKAAVGSTYADIVERCFYGDFGLRSREIGFANEKMREVFYTLVVMQFEKELERFI</sequence>
<dbReference type="AlphaFoldDB" id="A0A3N4HIY1"/>